<feature type="compositionally biased region" description="Polar residues" evidence="1">
    <location>
        <begin position="480"/>
        <end position="498"/>
    </location>
</feature>
<feature type="compositionally biased region" description="Polar residues" evidence="1">
    <location>
        <begin position="273"/>
        <end position="296"/>
    </location>
</feature>
<feature type="compositionally biased region" description="Pro residues" evidence="1">
    <location>
        <begin position="218"/>
        <end position="230"/>
    </location>
</feature>
<evidence type="ECO:0000313" key="3">
    <source>
        <dbReference type="Proteomes" id="UP001158576"/>
    </source>
</evidence>
<feature type="region of interest" description="Disordered" evidence="1">
    <location>
        <begin position="1"/>
        <end position="53"/>
    </location>
</feature>
<feature type="compositionally biased region" description="Low complexity" evidence="1">
    <location>
        <begin position="1"/>
        <end position="25"/>
    </location>
</feature>
<feature type="compositionally biased region" description="Low complexity" evidence="1">
    <location>
        <begin position="249"/>
        <end position="270"/>
    </location>
</feature>
<name>A0ABN7SGY8_OIKDI</name>
<feature type="compositionally biased region" description="Basic and acidic residues" evidence="1">
    <location>
        <begin position="143"/>
        <end position="156"/>
    </location>
</feature>
<protein>
    <submittedName>
        <fullName evidence="2">Oidioi.mRNA.OKI2018_I69.XSR.g16688.t1.cds</fullName>
    </submittedName>
</protein>
<evidence type="ECO:0000313" key="2">
    <source>
        <dbReference type="EMBL" id="CAG5099792.1"/>
    </source>
</evidence>
<organism evidence="2 3">
    <name type="scientific">Oikopleura dioica</name>
    <name type="common">Tunicate</name>
    <dbReference type="NCBI Taxonomy" id="34765"/>
    <lineage>
        <taxon>Eukaryota</taxon>
        <taxon>Metazoa</taxon>
        <taxon>Chordata</taxon>
        <taxon>Tunicata</taxon>
        <taxon>Appendicularia</taxon>
        <taxon>Copelata</taxon>
        <taxon>Oikopleuridae</taxon>
        <taxon>Oikopleura</taxon>
    </lineage>
</organism>
<feature type="compositionally biased region" description="Acidic residues" evidence="1">
    <location>
        <begin position="311"/>
        <end position="321"/>
    </location>
</feature>
<feature type="region of interest" description="Disordered" evidence="1">
    <location>
        <begin position="360"/>
        <end position="508"/>
    </location>
</feature>
<feature type="compositionally biased region" description="Polar residues" evidence="1">
    <location>
        <begin position="372"/>
        <end position="400"/>
    </location>
</feature>
<feature type="region of interest" description="Disordered" evidence="1">
    <location>
        <begin position="134"/>
        <end position="331"/>
    </location>
</feature>
<feature type="compositionally biased region" description="Low complexity" evidence="1">
    <location>
        <begin position="401"/>
        <end position="411"/>
    </location>
</feature>
<dbReference type="Proteomes" id="UP001158576">
    <property type="component" value="Chromosome XSR"/>
</dbReference>
<feature type="compositionally biased region" description="Basic and acidic residues" evidence="1">
    <location>
        <begin position="420"/>
        <end position="440"/>
    </location>
</feature>
<feature type="compositionally biased region" description="Polar residues" evidence="1">
    <location>
        <begin position="441"/>
        <end position="452"/>
    </location>
</feature>
<reference evidence="2 3" key="1">
    <citation type="submission" date="2021-04" db="EMBL/GenBank/DDBJ databases">
        <authorList>
            <person name="Bliznina A."/>
        </authorList>
    </citation>
    <scope>NUCLEOTIDE SEQUENCE [LARGE SCALE GENOMIC DNA]</scope>
</reference>
<evidence type="ECO:0000256" key="1">
    <source>
        <dbReference type="SAM" id="MobiDB-lite"/>
    </source>
</evidence>
<proteinExistence type="predicted"/>
<feature type="compositionally biased region" description="Basic and acidic residues" evidence="1">
    <location>
        <begin position="456"/>
        <end position="466"/>
    </location>
</feature>
<dbReference type="EMBL" id="OU015569">
    <property type="protein sequence ID" value="CAG5099792.1"/>
    <property type="molecule type" value="Genomic_DNA"/>
</dbReference>
<accession>A0ABN7SGY8</accession>
<sequence length="611" mass="67119">MGSACSSDSGSFESSSGSSSDSSDNSSEDDASSEDRSSQESLEVGNLSASQKLRNRTRSIISGIKIRSPKEEPLEIVQTTNKDGVSLIRKLRLIRRLGPLSKAVNAAEESTKMQIPEIRVTKAPNSFLRRAKMVKLGSLTKSPKAEEKSPKTEKKSPNAFLRKAKFLGSISRSAKSEKDEESIEEEKKSPRGGGFLRKAKGLARLSSLSKSPPSESKSPPPQVSAPPIPPRTVNKPLPLCPKPRHKSKIAAQQQHQEQQEKQIIAKQVEQIPASPSSSCDEPNSPVESNDSESLLETTAMMDEVNVQSSDSENEQQTDSDPDSGISGEATDLSQINFNLRDIDELDDLANDLFPVTLELSPETLSHKPAQKYHTSLKQSRPKSNPVLASSPPSCKILSSQNANANFLNTNNSTPFSQSKSKVETEEQPTKSYESTEKDPAQQETPQIQIQAEQDQENLKENSPEAKQEEEEEQLVESKNIGSVNTRLSRYQSRANQSPEVRKEPVPKVSTIDKFKDNYLKQTEKAGSTVQAEMATSGALSLKDRMKMFENQSSRSVQREVVGQAERAGDIRSKISNWGVSDSTNSYSQRERITVAPLSDRRSQYTAVANAN</sequence>
<keyword evidence="3" id="KW-1185">Reference proteome</keyword>
<feature type="compositionally biased region" description="Low complexity" evidence="1">
    <location>
        <begin position="205"/>
        <end position="217"/>
    </location>
</feature>
<gene>
    <name evidence="2" type="ORF">OKIOD_LOCUS8246</name>
</gene>
<feature type="compositionally biased region" description="Basic and acidic residues" evidence="1">
    <location>
        <begin position="499"/>
        <end position="508"/>
    </location>
</feature>